<accession>A0AAV1IIF0</accession>
<dbReference type="EMBL" id="CAUYUE010000016">
    <property type="protein sequence ID" value="CAK0787109.1"/>
    <property type="molecule type" value="Genomic_DNA"/>
</dbReference>
<comment type="caution">
    <text evidence="1">The sequence shown here is derived from an EMBL/GenBank/DDBJ whole genome shotgun (WGS) entry which is preliminary data.</text>
</comment>
<dbReference type="AlphaFoldDB" id="A0AAV1IIF0"/>
<proteinExistence type="predicted"/>
<name>A0AAV1IIF0_9CHLO</name>
<protein>
    <submittedName>
        <fullName evidence="1">Uncharacterized protein</fullName>
    </submittedName>
</protein>
<evidence type="ECO:0000313" key="2">
    <source>
        <dbReference type="Proteomes" id="UP001314263"/>
    </source>
</evidence>
<dbReference type="Proteomes" id="UP001314263">
    <property type="component" value="Unassembled WGS sequence"/>
</dbReference>
<keyword evidence="2" id="KW-1185">Reference proteome</keyword>
<sequence length="162" mass="18490">MLGLTRLTLSPNSGHEPGIDEALFKGLSLMTRLQQLDRLITCDRLTGSHALPASLREIRLLYWGSTAASSQWDGSLVPVLQQLPAVEVIWLDFGTADTPWHHAHRPFGHQELDFPLSPFREMKSLRVLHLGSYRFWKPEAMRQLGVFEAELARSRSKLRLMY</sequence>
<organism evidence="1 2">
    <name type="scientific">Coccomyxa viridis</name>
    <dbReference type="NCBI Taxonomy" id="1274662"/>
    <lineage>
        <taxon>Eukaryota</taxon>
        <taxon>Viridiplantae</taxon>
        <taxon>Chlorophyta</taxon>
        <taxon>core chlorophytes</taxon>
        <taxon>Trebouxiophyceae</taxon>
        <taxon>Trebouxiophyceae incertae sedis</taxon>
        <taxon>Coccomyxaceae</taxon>
        <taxon>Coccomyxa</taxon>
    </lineage>
</organism>
<reference evidence="1 2" key="1">
    <citation type="submission" date="2023-10" db="EMBL/GenBank/DDBJ databases">
        <authorList>
            <person name="Maclean D."/>
            <person name="Macfadyen A."/>
        </authorList>
    </citation>
    <scope>NUCLEOTIDE SEQUENCE [LARGE SCALE GENOMIC DNA]</scope>
</reference>
<gene>
    <name evidence="1" type="ORF">CVIRNUC_010325</name>
</gene>
<evidence type="ECO:0000313" key="1">
    <source>
        <dbReference type="EMBL" id="CAK0787109.1"/>
    </source>
</evidence>